<dbReference type="AlphaFoldDB" id="A0A5N6DB74"/>
<evidence type="ECO:0000313" key="1">
    <source>
        <dbReference type="EMBL" id="KAB8202465.1"/>
    </source>
</evidence>
<keyword evidence="2" id="KW-1185">Reference proteome</keyword>
<accession>A0A5N6DB74</accession>
<dbReference type="VEuPathDB" id="FungiDB:BDV34DRAFT_200763"/>
<reference evidence="1 2" key="1">
    <citation type="submission" date="2019-04" db="EMBL/GenBank/DDBJ databases">
        <title>Fungal friends and foes A comparative genomics study of 23 Aspergillus species from section Flavi.</title>
        <authorList>
            <consortium name="DOE Joint Genome Institute"/>
            <person name="Kjaerbolling I."/>
            <person name="Vesth T.C."/>
            <person name="Frisvad J.C."/>
            <person name="Nybo J.L."/>
            <person name="Theobald S."/>
            <person name="Kildgaard S."/>
            <person name="Petersen T.I."/>
            <person name="Kuo A."/>
            <person name="Sato A."/>
            <person name="Lyhne E.K."/>
            <person name="Kogle M.E."/>
            <person name="Wiebenga A."/>
            <person name="Kun R.S."/>
            <person name="Lubbers R.J."/>
            <person name="Makela M.R."/>
            <person name="Barry K."/>
            <person name="Chovatia M."/>
            <person name="Clum A."/>
            <person name="Daum C."/>
            <person name="Haridas S."/>
            <person name="He G."/>
            <person name="LaButti K."/>
            <person name="Lipzen A."/>
            <person name="Mondo S."/>
            <person name="Pangilinan J."/>
            <person name="Riley R."/>
            <person name="Salamov A."/>
            <person name="Simmons B.A."/>
            <person name="Magnuson J.K."/>
            <person name="Henrissat B."/>
            <person name="Mortensen U.H."/>
            <person name="Larsen T.O."/>
            <person name="De vries R.P."/>
            <person name="Grigoriev I.V."/>
            <person name="Machida M."/>
            <person name="Baker S.E."/>
            <person name="Andersen M.R."/>
        </authorList>
    </citation>
    <scope>NUCLEOTIDE SEQUENCE [LARGE SCALE GENOMIC DNA]</scope>
    <source>
        <strain evidence="1 2">CBS 117618</strain>
    </source>
</reference>
<proteinExistence type="predicted"/>
<sequence>MWPILPCTAACPGPGATTPGPCYQSGSQEDAVRETRDDRYLALGILLGSPGDWITMLLSDLGTAFRYHKKQGIELRNWKNIKTASSVRICRWP</sequence>
<protein>
    <submittedName>
        <fullName evidence="1">Uncharacterized protein</fullName>
    </submittedName>
</protein>
<dbReference type="Proteomes" id="UP000326532">
    <property type="component" value="Unassembled WGS sequence"/>
</dbReference>
<organism evidence="1 2">
    <name type="scientific">Aspergillus parasiticus</name>
    <dbReference type="NCBI Taxonomy" id="5067"/>
    <lineage>
        <taxon>Eukaryota</taxon>
        <taxon>Fungi</taxon>
        <taxon>Dikarya</taxon>
        <taxon>Ascomycota</taxon>
        <taxon>Pezizomycotina</taxon>
        <taxon>Eurotiomycetes</taxon>
        <taxon>Eurotiomycetidae</taxon>
        <taxon>Eurotiales</taxon>
        <taxon>Aspergillaceae</taxon>
        <taxon>Aspergillus</taxon>
        <taxon>Aspergillus subgen. Circumdati</taxon>
    </lineage>
</organism>
<dbReference type="EMBL" id="ML735003">
    <property type="protein sequence ID" value="KAB8202465.1"/>
    <property type="molecule type" value="Genomic_DNA"/>
</dbReference>
<name>A0A5N6DB74_ASPPA</name>
<gene>
    <name evidence="1" type="ORF">BDV34DRAFT_200763</name>
</gene>
<evidence type="ECO:0000313" key="2">
    <source>
        <dbReference type="Proteomes" id="UP000326532"/>
    </source>
</evidence>